<comment type="caution">
    <text evidence="4">The sequence shown here is derived from an EMBL/GenBank/DDBJ whole genome shotgun (WGS) entry which is preliminary data.</text>
</comment>
<gene>
    <name evidence="4" type="ORF">L2672_00260</name>
</gene>
<dbReference type="Pfam" id="PF04519">
    <property type="entry name" value="Bactofilin"/>
    <property type="match status" value="1"/>
</dbReference>
<dbReference type="RefSeq" id="WP_248993827.1">
    <property type="nucleotide sequence ID" value="NZ_JAKIKP010000001.1"/>
</dbReference>
<feature type="compositionally biased region" description="Low complexity" evidence="2">
    <location>
        <begin position="138"/>
        <end position="148"/>
    </location>
</feature>
<dbReference type="EMBL" id="JAKIKP010000001">
    <property type="protein sequence ID" value="MCL1141134.1"/>
    <property type="molecule type" value="Genomic_DNA"/>
</dbReference>
<proteinExistence type="inferred from homology"/>
<organism evidence="4 5">
    <name type="scientific">Shewanella gaetbuli</name>
    <dbReference type="NCBI Taxonomy" id="220752"/>
    <lineage>
        <taxon>Bacteria</taxon>
        <taxon>Pseudomonadati</taxon>
        <taxon>Pseudomonadota</taxon>
        <taxon>Gammaproteobacteria</taxon>
        <taxon>Alteromonadales</taxon>
        <taxon>Shewanellaceae</taxon>
        <taxon>Shewanella</taxon>
    </lineage>
</organism>
<feature type="compositionally biased region" description="Polar residues" evidence="2">
    <location>
        <begin position="156"/>
        <end position="166"/>
    </location>
</feature>
<evidence type="ECO:0000256" key="3">
    <source>
        <dbReference type="SAM" id="Phobius"/>
    </source>
</evidence>
<keyword evidence="3" id="KW-0812">Transmembrane</keyword>
<evidence type="ECO:0000313" key="5">
    <source>
        <dbReference type="Proteomes" id="UP001139333"/>
    </source>
</evidence>
<evidence type="ECO:0000256" key="2">
    <source>
        <dbReference type="SAM" id="MobiDB-lite"/>
    </source>
</evidence>
<keyword evidence="5" id="KW-1185">Reference proteome</keyword>
<dbReference type="PANTHER" id="PTHR35024">
    <property type="entry name" value="HYPOTHETICAL CYTOSOLIC PROTEIN"/>
    <property type="match status" value="1"/>
</dbReference>
<dbReference type="InterPro" id="IPR007607">
    <property type="entry name" value="BacA/B"/>
</dbReference>
<dbReference type="Proteomes" id="UP001139333">
    <property type="component" value="Unassembled WGS sequence"/>
</dbReference>
<name>A0A9X1ZEZ6_9GAMM</name>
<feature type="transmembrane region" description="Helical" evidence="3">
    <location>
        <begin position="179"/>
        <end position="197"/>
    </location>
</feature>
<keyword evidence="3" id="KW-0472">Membrane</keyword>
<comment type="similarity">
    <text evidence="1">Belongs to the bactofilin family.</text>
</comment>
<evidence type="ECO:0000313" key="4">
    <source>
        <dbReference type="EMBL" id="MCL1141134.1"/>
    </source>
</evidence>
<feature type="compositionally biased region" description="Polar residues" evidence="2">
    <location>
        <begin position="116"/>
        <end position="132"/>
    </location>
</feature>
<keyword evidence="3" id="KW-1133">Transmembrane helix</keyword>
<accession>A0A9X1ZEZ6</accession>
<dbReference type="PANTHER" id="PTHR35024:SF4">
    <property type="entry name" value="POLYMER-FORMING CYTOSKELETAL PROTEIN"/>
    <property type="match status" value="1"/>
</dbReference>
<sequence length="314" mass="33000">MNNKGKGITFIGADMSLNGKMDIQGPALIAGKISGTVRSSDVIKIEPSGEVEGEIYCQELRVSGVLKGKLFCNKLVIVSTGVVEADVSSHDMEIYDGGQFIGMRTTGPSADVLPKPTQSEATADSTAANNAVQKELKSSSSHSTSQSSAETKASVDATTQNNSQTQERADKPVKKSNKGVLAIAVVVLAAGGVWQFGGFKHTNALSETSVEPALFTPPSASTDTVAEKNAAKLLQDVQAEQILAEQEAPNSEQVVDDAMEDLDAMAMSNEQLADNMLDSDQQATIVESVNEMTAEAEMVNKSIIENNTDNGAAN</sequence>
<dbReference type="AlphaFoldDB" id="A0A9X1ZEZ6"/>
<reference evidence="4" key="1">
    <citation type="submission" date="2022-01" db="EMBL/GenBank/DDBJ databases">
        <title>Whole genome-based taxonomy of the Shewanellaceae.</title>
        <authorList>
            <person name="Martin-Rodriguez A.J."/>
        </authorList>
    </citation>
    <scope>NUCLEOTIDE SEQUENCE</scope>
    <source>
        <strain evidence="4">DSM 16422</strain>
    </source>
</reference>
<protein>
    <submittedName>
        <fullName evidence="4">Polymer-forming cytoskeletal protein</fullName>
    </submittedName>
</protein>
<feature type="region of interest" description="Disordered" evidence="2">
    <location>
        <begin position="106"/>
        <end position="174"/>
    </location>
</feature>
<evidence type="ECO:0000256" key="1">
    <source>
        <dbReference type="ARBA" id="ARBA00044755"/>
    </source>
</evidence>